<dbReference type="EMBL" id="JAYMYR010000076">
    <property type="protein sequence ID" value="KAK7326165.1"/>
    <property type="molecule type" value="Genomic_DNA"/>
</dbReference>
<comment type="caution">
    <text evidence="2">The sequence shown here is derived from an EMBL/GenBank/DDBJ whole genome shotgun (WGS) entry which is preliminary data.</text>
</comment>
<organism evidence="2 3">
    <name type="scientific">Phaseolus coccineus</name>
    <name type="common">Scarlet runner bean</name>
    <name type="synonym">Phaseolus multiflorus</name>
    <dbReference type="NCBI Taxonomy" id="3886"/>
    <lineage>
        <taxon>Eukaryota</taxon>
        <taxon>Viridiplantae</taxon>
        <taxon>Streptophyta</taxon>
        <taxon>Embryophyta</taxon>
        <taxon>Tracheophyta</taxon>
        <taxon>Spermatophyta</taxon>
        <taxon>Magnoliopsida</taxon>
        <taxon>eudicotyledons</taxon>
        <taxon>Gunneridae</taxon>
        <taxon>Pentapetalae</taxon>
        <taxon>rosids</taxon>
        <taxon>fabids</taxon>
        <taxon>Fabales</taxon>
        <taxon>Fabaceae</taxon>
        <taxon>Papilionoideae</taxon>
        <taxon>50 kb inversion clade</taxon>
        <taxon>NPAAA clade</taxon>
        <taxon>indigoferoid/millettioid clade</taxon>
        <taxon>Phaseoleae</taxon>
        <taxon>Phaseolus</taxon>
    </lineage>
</organism>
<dbReference type="AlphaFoldDB" id="A0AAN9Q643"/>
<evidence type="ECO:0000256" key="1">
    <source>
        <dbReference type="SAM" id="MobiDB-lite"/>
    </source>
</evidence>
<protein>
    <submittedName>
        <fullName evidence="2">Uncharacterized protein</fullName>
    </submittedName>
</protein>
<evidence type="ECO:0000313" key="2">
    <source>
        <dbReference type="EMBL" id="KAK7326165.1"/>
    </source>
</evidence>
<name>A0AAN9Q643_PHACN</name>
<proteinExistence type="predicted"/>
<gene>
    <name evidence="2" type="ORF">VNO80_33240</name>
</gene>
<reference evidence="2 3" key="1">
    <citation type="submission" date="2024-01" db="EMBL/GenBank/DDBJ databases">
        <title>The genomes of 5 underutilized Papilionoideae crops provide insights into root nodulation and disease resistanc.</title>
        <authorList>
            <person name="Jiang F."/>
        </authorList>
    </citation>
    <scope>NUCLEOTIDE SEQUENCE [LARGE SCALE GENOMIC DNA]</scope>
    <source>
        <strain evidence="2">JINMINGXINNONG_FW02</strain>
        <tissue evidence="2">Leaves</tissue>
    </source>
</reference>
<accession>A0AAN9Q643</accession>
<keyword evidence="3" id="KW-1185">Reference proteome</keyword>
<evidence type="ECO:0000313" key="3">
    <source>
        <dbReference type="Proteomes" id="UP001374584"/>
    </source>
</evidence>
<feature type="compositionally biased region" description="Basic and acidic residues" evidence="1">
    <location>
        <begin position="35"/>
        <end position="52"/>
    </location>
</feature>
<sequence>MAQSLQENLLRKADKVAQQAVRFVTYPASPFPYAVHDRPTLDSRPRPGDTRSDVSPGCLDHALQAFMMIQARV</sequence>
<dbReference type="Proteomes" id="UP001374584">
    <property type="component" value="Unassembled WGS sequence"/>
</dbReference>
<feature type="region of interest" description="Disordered" evidence="1">
    <location>
        <begin position="35"/>
        <end position="56"/>
    </location>
</feature>